<comment type="subcellular location">
    <subcellularLocation>
        <location evidence="1">Cytoplasm</location>
    </subcellularLocation>
</comment>
<dbReference type="SMART" id="SM00448">
    <property type="entry name" value="REC"/>
    <property type="match status" value="1"/>
</dbReference>
<evidence type="ECO:0000256" key="7">
    <source>
        <dbReference type="ARBA" id="ARBA00023163"/>
    </source>
</evidence>
<proteinExistence type="predicted"/>
<reference evidence="12 15" key="1">
    <citation type="submission" date="2015-02" db="EMBL/GenBank/DDBJ databases">
        <title>Whole genome sequencing of multiple isolates of three species of pepper and tomato-infecting xanthomonads reveals genetic diversity in field strains and pinpoints effectors responsible for host specificity.</title>
        <authorList>
            <person name="Schwartz A."/>
            <person name="Dahlbeck D."/>
            <person name="Staskawicz B."/>
            <person name="Bart R."/>
            <person name="Potnis N."/>
            <person name="Minsavage G."/>
            <person name="Timilsina S."/>
            <person name="Goss E."/>
            <person name="Jones J."/>
            <person name="Vallad G."/>
            <person name="Barak J."/>
            <person name="Miller S."/>
            <person name="Ritchie D."/>
            <person name="Martins J.Jr."/>
            <person name="Patane J.S."/>
            <person name="Setubal J.C."/>
        </authorList>
    </citation>
    <scope>NUCLEOTIDE SEQUENCE [LARGE SCALE GENOMIC DNA]</scope>
    <source>
        <strain evidence="12 15">Xp3-15</strain>
    </source>
</reference>
<evidence type="ECO:0000256" key="3">
    <source>
        <dbReference type="ARBA" id="ARBA00022553"/>
    </source>
</evidence>
<dbReference type="RefSeq" id="WP_008574802.1">
    <property type="nucleotide sequence ID" value="NZ_CP018475.1"/>
</dbReference>
<gene>
    <name evidence="14" type="ORF">DB769_03040</name>
    <name evidence="13" type="ORF">G3W61_08660</name>
    <name evidence="12" type="ORF">XP315_17755</name>
</gene>
<dbReference type="GO" id="GO:0032993">
    <property type="term" value="C:protein-DNA complex"/>
    <property type="evidence" value="ECO:0007669"/>
    <property type="project" value="TreeGrafter"/>
</dbReference>
<evidence type="ECO:0000313" key="12">
    <source>
        <dbReference type="EMBL" id="KLC03421.1"/>
    </source>
</evidence>
<dbReference type="GO" id="GO:0006355">
    <property type="term" value="P:regulation of DNA-templated transcription"/>
    <property type="evidence" value="ECO:0007669"/>
    <property type="project" value="InterPro"/>
</dbReference>
<reference evidence="14 16" key="2">
    <citation type="submission" date="2018-02" db="EMBL/GenBank/DDBJ databases">
        <title>Characterization of Xanthomonas diversity in transplant houses and field plants.</title>
        <authorList>
            <person name="Abrahamian P."/>
            <person name="Timilsina S."/>
            <person name="Minsavage G.V."/>
            <person name="Goss E.M."/>
            <person name="Jones J.B."/>
            <person name="Vallad G.E."/>
        </authorList>
    </citation>
    <scope>NUCLEOTIDE SEQUENCE [LARGE SCALE GENOMIC DNA]</scope>
    <source>
        <strain evidence="14 16">GEV2132</strain>
    </source>
</reference>
<dbReference type="EMBL" id="JAAGYU010000029">
    <property type="protein sequence ID" value="NEL76322.1"/>
    <property type="molecule type" value="Genomic_DNA"/>
</dbReference>
<comment type="caution">
    <text evidence="13">The sequence shown here is derived from an EMBL/GenBank/DDBJ whole genome shotgun (WGS) entry which is preliminary data.</text>
</comment>
<dbReference type="InterPro" id="IPR001789">
    <property type="entry name" value="Sig_transdc_resp-reg_receiver"/>
</dbReference>
<dbReference type="KEGG" id="xpe:BJD13_19190"/>
<dbReference type="CDD" id="cd00383">
    <property type="entry name" value="trans_reg_C"/>
    <property type="match status" value="1"/>
</dbReference>
<accession>A0A0G8ZL68</accession>
<dbReference type="InterPro" id="IPR001867">
    <property type="entry name" value="OmpR/PhoB-type_DNA-bd"/>
</dbReference>
<dbReference type="Gene3D" id="3.40.50.2300">
    <property type="match status" value="1"/>
</dbReference>
<evidence type="ECO:0000256" key="8">
    <source>
        <dbReference type="PROSITE-ProRule" id="PRU00169"/>
    </source>
</evidence>
<keyword evidence="15" id="KW-1185">Reference proteome</keyword>
<evidence type="ECO:0000256" key="4">
    <source>
        <dbReference type="ARBA" id="ARBA00023012"/>
    </source>
</evidence>
<dbReference type="InterPro" id="IPR036388">
    <property type="entry name" value="WH-like_DNA-bd_sf"/>
</dbReference>
<keyword evidence="3 8" id="KW-0597">Phosphoprotein</keyword>
<evidence type="ECO:0000313" key="13">
    <source>
        <dbReference type="EMBL" id="NEL76322.1"/>
    </source>
</evidence>
<evidence type="ECO:0000256" key="9">
    <source>
        <dbReference type="PROSITE-ProRule" id="PRU01091"/>
    </source>
</evidence>
<evidence type="ECO:0000313" key="15">
    <source>
        <dbReference type="Proteomes" id="UP000035369"/>
    </source>
</evidence>
<feature type="DNA-binding region" description="OmpR/PhoB-type" evidence="9">
    <location>
        <begin position="124"/>
        <end position="218"/>
    </location>
</feature>
<evidence type="ECO:0000313" key="17">
    <source>
        <dbReference type="Proteomes" id="UP000471082"/>
    </source>
</evidence>
<name>A0A0G8ZL68_XANPE</name>
<dbReference type="Pfam" id="PF00486">
    <property type="entry name" value="Trans_reg_C"/>
    <property type="match status" value="1"/>
</dbReference>
<dbReference type="SUPFAM" id="SSF52172">
    <property type="entry name" value="CheY-like"/>
    <property type="match status" value="1"/>
</dbReference>
<dbReference type="SMART" id="SM00862">
    <property type="entry name" value="Trans_reg_C"/>
    <property type="match status" value="1"/>
</dbReference>
<dbReference type="CDD" id="cd17624">
    <property type="entry name" value="REC_OmpR_PmrA-like"/>
    <property type="match status" value="1"/>
</dbReference>
<evidence type="ECO:0000313" key="16">
    <source>
        <dbReference type="Proteomes" id="UP000289372"/>
    </source>
</evidence>
<dbReference type="InterPro" id="IPR011006">
    <property type="entry name" value="CheY-like_superfamily"/>
</dbReference>
<dbReference type="EMBL" id="PUUL01000016">
    <property type="protein sequence ID" value="RXD56617.1"/>
    <property type="molecule type" value="Genomic_DNA"/>
</dbReference>
<dbReference type="GO" id="GO:0005829">
    <property type="term" value="C:cytosol"/>
    <property type="evidence" value="ECO:0007669"/>
    <property type="project" value="TreeGrafter"/>
</dbReference>
<dbReference type="Gene3D" id="1.10.10.10">
    <property type="entry name" value="Winged helix-like DNA-binding domain superfamily/Winged helix DNA-binding domain"/>
    <property type="match status" value="1"/>
</dbReference>
<organism evidence="13 17">
    <name type="scientific">Xanthomonas perforans</name>
    <dbReference type="NCBI Taxonomy" id="442694"/>
    <lineage>
        <taxon>Bacteria</taxon>
        <taxon>Pseudomonadati</taxon>
        <taxon>Pseudomonadota</taxon>
        <taxon>Gammaproteobacteria</taxon>
        <taxon>Lysobacterales</taxon>
        <taxon>Lysobacteraceae</taxon>
        <taxon>Xanthomonas</taxon>
    </lineage>
</organism>
<keyword evidence="5" id="KW-0805">Transcription regulation</keyword>
<dbReference type="PANTHER" id="PTHR48111:SF35">
    <property type="entry name" value="TRANSCRIPTIONAL REGULATORY PROTEIN QSEB"/>
    <property type="match status" value="1"/>
</dbReference>
<keyword evidence="4" id="KW-0902">Two-component regulatory system</keyword>
<evidence type="ECO:0000256" key="2">
    <source>
        <dbReference type="ARBA" id="ARBA00022490"/>
    </source>
</evidence>
<dbReference type="PROSITE" id="PS51755">
    <property type="entry name" value="OMPR_PHOB"/>
    <property type="match status" value="1"/>
</dbReference>
<keyword evidence="7" id="KW-0804">Transcription</keyword>
<evidence type="ECO:0000259" key="10">
    <source>
        <dbReference type="PROSITE" id="PS50110"/>
    </source>
</evidence>
<feature type="modified residue" description="4-aspartylphosphate" evidence="8">
    <location>
        <position position="51"/>
    </location>
</feature>
<dbReference type="InterPro" id="IPR016032">
    <property type="entry name" value="Sig_transdc_resp-reg_C-effctor"/>
</dbReference>
<keyword evidence="6 9" id="KW-0238">DNA-binding</keyword>
<dbReference type="SUPFAM" id="SSF46894">
    <property type="entry name" value="C-terminal effector domain of the bipartite response regulators"/>
    <property type="match status" value="1"/>
</dbReference>
<feature type="domain" description="OmpR/PhoB-type" evidence="11">
    <location>
        <begin position="124"/>
        <end position="218"/>
    </location>
</feature>
<evidence type="ECO:0000259" key="11">
    <source>
        <dbReference type="PROSITE" id="PS51755"/>
    </source>
</evidence>
<dbReference type="GeneID" id="61776491"/>
<dbReference type="Proteomes" id="UP000035369">
    <property type="component" value="Unassembled WGS sequence"/>
</dbReference>
<evidence type="ECO:0000313" key="14">
    <source>
        <dbReference type="EMBL" id="RXD56617.1"/>
    </source>
</evidence>
<evidence type="ECO:0000256" key="6">
    <source>
        <dbReference type="ARBA" id="ARBA00023125"/>
    </source>
</evidence>
<dbReference type="GO" id="GO:0000976">
    <property type="term" value="F:transcription cis-regulatory region binding"/>
    <property type="evidence" value="ECO:0007669"/>
    <property type="project" value="TreeGrafter"/>
</dbReference>
<sequence length="221" mass="24271">MHLLLVEDDTMLASAICEGVRQQSWTIDHVGHANAAKTVLVDHRYSAVLLDIGLPGESGLSVIRFMRSHYDATPVIALTARGQLTDRIRGLDAGADDYLVKPFQFDELMARLRAVTRRSQGRVVPLLSHGDVCMDPGSRKVTKDGKWVALSAHEYRLLLALMERAGRVVTKDQLEEGVYGGPSEGGSNMIAVYVHQLRRKLGDALISTVYGQGYMVGKTPE</sequence>
<dbReference type="PROSITE" id="PS50110">
    <property type="entry name" value="RESPONSE_REGULATORY"/>
    <property type="match status" value="1"/>
</dbReference>
<dbReference type="Proteomes" id="UP000471082">
    <property type="component" value="Unassembled WGS sequence"/>
</dbReference>
<evidence type="ECO:0000256" key="1">
    <source>
        <dbReference type="ARBA" id="ARBA00004496"/>
    </source>
</evidence>
<evidence type="ECO:0000256" key="5">
    <source>
        <dbReference type="ARBA" id="ARBA00023015"/>
    </source>
</evidence>
<dbReference type="AlphaFoldDB" id="A0A0G8ZL68"/>
<dbReference type="EMBL" id="JZUY01000047">
    <property type="protein sequence ID" value="KLC03421.1"/>
    <property type="molecule type" value="Genomic_DNA"/>
</dbReference>
<keyword evidence="2" id="KW-0963">Cytoplasm</keyword>
<dbReference type="GO" id="GO:0000156">
    <property type="term" value="F:phosphorelay response regulator activity"/>
    <property type="evidence" value="ECO:0007669"/>
    <property type="project" value="TreeGrafter"/>
</dbReference>
<dbReference type="Proteomes" id="UP000289372">
    <property type="component" value="Unassembled WGS sequence"/>
</dbReference>
<protein>
    <submittedName>
        <fullName evidence="12 14">Regulator</fullName>
    </submittedName>
    <submittedName>
        <fullName evidence="13">Response regulator transcription factor</fullName>
    </submittedName>
</protein>
<feature type="domain" description="Response regulatory" evidence="10">
    <location>
        <begin position="2"/>
        <end position="116"/>
    </location>
</feature>
<dbReference type="Pfam" id="PF00072">
    <property type="entry name" value="Response_reg"/>
    <property type="match status" value="1"/>
</dbReference>
<dbReference type="Gene3D" id="6.10.250.690">
    <property type="match status" value="1"/>
</dbReference>
<reference evidence="13 17" key="3">
    <citation type="submission" date="2019-11" db="EMBL/GenBank/DDBJ databases">
        <title>Genome-resolved metagenomics to study the prevalence of co-infection and intraspecific heterogeneity among plant pathogen metapopulations.</title>
        <authorList>
            <person name="Newberry E."/>
            <person name="Bhandari R."/>
            <person name="Kemble J."/>
            <person name="Sikora E."/>
            <person name="Potnis N."/>
        </authorList>
    </citation>
    <scope>NUCLEOTIDE SEQUENCE [LARGE SCALE GENOMIC DNA]</scope>
    <source>
        <strain evidence="13">Xp_Tom_Tuscaloosa_18b</strain>
    </source>
</reference>
<dbReference type="PANTHER" id="PTHR48111">
    <property type="entry name" value="REGULATOR OF RPOS"/>
    <property type="match status" value="1"/>
</dbReference>
<dbReference type="InterPro" id="IPR039420">
    <property type="entry name" value="WalR-like"/>
</dbReference>